<sequence>MTELRIVNPKFLILSGRQVDDLYQFAVDAFHLTNMPRTIQIQHYSSSLSYQDCNNLAQLLNQKII</sequence>
<reference evidence="1 2" key="1">
    <citation type="submission" date="2016-11" db="EMBL/GenBank/DDBJ databases">
        <title>Interaction between Lactobacillus species and yeast in water kefir.</title>
        <authorList>
            <person name="Behr J."/>
            <person name="Xu D."/>
            <person name="Vogel R.F."/>
        </authorList>
    </citation>
    <scope>NUCLEOTIDE SEQUENCE [LARGE SCALE GENOMIC DNA]</scope>
    <source>
        <strain evidence="1 2">TMW 1.1827</strain>
        <plasmid evidence="2">pl11827-3</plasmid>
    </source>
</reference>
<accession>A0A3S6R012</accession>
<name>A0A3S6R012_9LACO</name>
<geneLocation type="plasmid" evidence="2">
    <name>pl11827-3</name>
</geneLocation>
<gene>
    <name evidence="1" type="ORF">BSQ50_12205</name>
</gene>
<dbReference type="AlphaFoldDB" id="A0A3S6R012"/>
<dbReference type="KEGG" id="lng:BSQ50_12205"/>
<protein>
    <submittedName>
        <fullName evidence="1">Uncharacterized protein</fullName>
    </submittedName>
</protein>
<keyword evidence="2" id="KW-1185">Reference proteome</keyword>
<dbReference type="Proteomes" id="UP000324497">
    <property type="component" value="Plasmid pL11827-3"/>
</dbReference>
<keyword evidence="1" id="KW-0614">Plasmid</keyword>
<dbReference type="RefSeq" id="WP_148127385.1">
    <property type="nucleotide sequence ID" value="NZ_CP018183.1"/>
</dbReference>
<organism evidence="1 2">
    <name type="scientific">Liquorilactobacillus nagelii</name>
    <dbReference type="NCBI Taxonomy" id="82688"/>
    <lineage>
        <taxon>Bacteria</taxon>
        <taxon>Bacillati</taxon>
        <taxon>Bacillota</taxon>
        <taxon>Bacilli</taxon>
        <taxon>Lactobacillales</taxon>
        <taxon>Lactobacillaceae</taxon>
        <taxon>Liquorilactobacillus</taxon>
    </lineage>
</organism>
<dbReference type="EMBL" id="CP018183">
    <property type="protein sequence ID" value="AUJ33389.1"/>
    <property type="molecule type" value="Genomic_DNA"/>
</dbReference>
<evidence type="ECO:0000313" key="1">
    <source>
        <dbReference type="EMBL" id="AUJ33389.1"/>
    </source>
</evidence>
<evidence type="ECO:0000313" key="2">
    <source>
        <dbReference type="Proteomes" id="UP000324497"/>
    </source>
</evidence>
<proteinExistence type="predicted"/>